<organism evidence="4 5">
    <name type="scientific">Stemphylium lycopersici</name>
    <name type="common">Tomato gray leaf spot disease fungus</name>
    <name type="synonym">Thyrospora lycopersici</name>
    <dbReference type="NCBI Taxonomy" id="183478"/>
    <lineage>
        <taxon>Eukaryota</taxon>
        <taxon>Fungi</taxon>
        <taxon>Dikarya</taxon>
        <taxon>Ascomycota</taxon>
        <taxon>Pezizomycotina</taxon>
        <taxon>Dothideomycetes</taxon>
        <taxon>Pleosporomycetidae</taxon>
        <taxon>Pleosporales</taxon>
        <taxon>Pleosporineae</taxon>
        <taxon>Pleosporaceae</taxon>
        <taxon>Stemphylium</taxon>
    </lineage>
</organism>
<evidence type="ECO:0000313" key="5">
    <source>
        <dbReference type="Proteomes" id="UP000249619"/>
    </source>
</evidence>
<dbReference type="Gene3D" id="1.10.630.10">
    <property type="entry name" value="Cytochrome P450"/>
    <property type="match status" value="1"/>
</dbReference>
<proteinExistence type="predicted"/>
<reference evidence="5" key="1">
    <citation type="submission" date="2018-05" db="EMBL/GenBank/DDBJ databases">
        <title>Draft genome sequence of Stemphylium lycopersici strain CIDEFI 213.</title>
        <authorList>
            <person name="Medina R."/>
            <person name="Franco M.E.E."/>
            <person name="Lucentini C.G."/>
            <person name="Saparrat M.C.N."/>
            <person name="Balatti P.A."/>
        </authorList>
    </citation>
    <scope>NUCLEOTIDE SEQUENCE [LARGE SCALE GENOMIC DNA]</scope>
    <source>
        <strain evidence="5">CIDEFI 213</strain>
    </source>
</reference>
<feature type="transmembrane region" description="Helical" evidence="3">
    <location>
        <begin position="21"/>
        <end position="42"/>
    </location>
</feature>
<dbReference type="PANTHER" id="PTHR24306:SF7">
    <property type="entry name" value="AHBB"/>
    <property type="match status" value="1"/>
</dbReference>
<keyword evidence="1" id="KW-0175">Coiled coil</keyword>
<sequence length="664" mass="73514">MGSLRTLFLAVHASNGLIKALFLPTCYLTLFSPFALVIAWYFGFLQTLENLIPEDFSWFDLLPQFALSAVLVLLPTRFFSASAKEAKSKDGKRRIQPLPYWIPALRHLGSIAFGGEEWLSGVRDSSTTSIIAYKAAGSKHHVLLSEALLDQLYKSWQSLEDLDNNQLAVLGNAFRLPSEMESHYLELVPEINQVVETEIYGASTKESLIKASLSLLAESLPDVTTFNSSIVDQMQWERVSNVELTDGTSEAECDFFMLINEFCCNAILPPIVGLQFTESYQLLPTDLASLNERFWALALGLPRLSPIQGLPGAALAQKRLVRNFANHFADLTNPPVKKAPADDESVSGDEDTDAETVTPLMKLNELFTKHDLPMELRASIALRLVHDVVSEVVPLVFWTLLHIYSSSRTDDGQASEESPLEKIKKETKNWAQASQPPSIHPSFPAPPEIRFGSATEALTATFSPYLRSSINEARRLYGCSASTYKIAQPVCLKEEDIARPGEQEQWELEAGSYVDIGLSQSMINSSPASHPAPHVYKPDRFLNVSIPSSPNDSSESFKTALLIPFIAGIIQLWEIAPAPKKSFLDHLQEAGNEASIGAAALTNEQKTAREEANRAKENTKRKEAKWVLPKAIDGASIKVPKGDIRVRVRRREGLPTSKLVRRIG</sequence>
<dbReference type="EMBL" id="QGDH01000165">
    <property type="protein sequence ID" value="RAR04019.1"/>
    <property type="molecule type" value="Genomic_DNA"/>
</dbReference>
<feature type="compositionally biased region" description="Acidic residues" evidence="2">
    <location>
        <begin position="342"/>
        <end position="354"/>
    </location>
</feature>
<name>A0A364MUH5_STELY</name>
<feature type="region of interest" description="Disordered" evidence="2">
    <location>
        <begin position="409"/>
        <end position="444"/>
    </location>
</feature>
<evidence type="ECO:0000256" key="3">
    <source>
        <dbReference type="SAM" id="Phobius"/>
    </source>
</evidence>
<feature type="coiled-coil region" evidence="1">
    <location>
        <begin position="598"/>
        <end position="625"/>
    </location>
</feature>
<dbReference type="GO" id="GO:0020037">
    <property type="term" value="F:heme binding"/>
    <property type="evidence" value="ECO:0007669"/>
    <property type="project" value="InterPro"/>
</dbReference>
<evidence type="ECO:0000313" key="4">
    <source>
        <dbReference type="EMBL" id="RAR04019.1"/>
    </source>
</evidence>
<evidence type="ECO:0000256" key="1">
    <source>
        <dbReference type="SAM" id="Coils"/>
    </source>
</evidence>
<dbReference type="Proteomes" id="UP000249619">
    <property type="component" value="Unassembled WGS sequence"/>
</dbReference>
<dbReference type="SUPFAM" id="SSF48264">
    <property type="entry name" value="Cytochrome P450"/>
    <property type="match status" value="1"/>
</dbReference>
<keyword evidence="3" id="KW-1133">Transmembrane helix</keyword>
<comment type="caution">
    <text evidence="4">The sequence shown here is derived from an EMBL/GenBank/DDBJ whole genome shotgun (WGS) entry which is preliminary data.</text>
</comment>
<keyword evidence="5" id="KW-1185">Reference proteome</keyword>
<dbReference type="GO" id="GO:0004497">
    <property type="term" value="F:monooxygenase activity"/>
    <property type="evidence" value="ECO:0007669"/>
    <property type="project" value="InterPro"/>
</dbReference>
<evidence type="ECO:0000256" key="2">
    <source>
        <dbReference type="SAM" id="MobiDB-lite"/>
    </source>
</evidence>
<keyword evidence="3" id="KW-0812">Transmembrane</keyword>
<dbReference type="InterPro" id="IPR036396">
    <property type="entry name" value="Cyt_P450_sf"/>
</dbReference>
<dbReference type="PANTHER" id="PTHR24306">
    <property type="match status" value="1"/>
</dbReference>
<dbReference type="AlphaFoldDB" id="A0A364MUH5"/>
<feature type="region of interest" description="Disordered" evidence="2">
    <location>
        <begin position="335"/>
        <end position="354"/>
    </location>
</feature>
<accession>A0A364MUH5</accession>
<dbReference type="GO" id="GO:0016705">
    <property type="term" value="F:oxidoreductase activity, acting on paired donors, with incorporation or reduction of molecular oxygen"/>
    <property type="evidence" value="ECO:0007669"/>
    <property type="project" value="InterPro"/>
</dbReference>
<protein>
    <submittedName>
        <fullName evidence="4">Cytochrome p450 protein</fullName>
    </submittedName>
</protein>
<keyword evidence="3" id="KW-0472">Membrane</keyword>
<feature type="compositionally biased region" description="Basic and acidic residues" evidence="2">
    <location>
        <begin position="419"/>
        <end position="428"/>
    </location>
</feature>
<gene>
    <name evidence="4" type="ORF">DDE83_007993</name>
</gene>
<dbReference type="GO" id="GO:0005506">
    <property type="term" value="F:iron ion binding"/>
    <property type="evidence" value="ECO:0007669"/>
    <property type="project" value="InterPro"/>
</dbReference>